<feature type="domain" description="N-acetyltransferase" evidence="1">
    <location>
        <begin position="10"/>
        <end position="153"/>
    </location>
</feature>
<proteinExistence type="predicted"/>
<organism evidence="2 3">
    <name type="scientific">Peribacillus simplex NBRC 15720 = DSM 1321</name>
    <dbReference type="NCBI Taxonomy" id="1349754"/>
    <lineage>
        <taxon>Bacteria</taxon>
        <taxon>Bacillati</taxon>
        <taxon>Bacillota</taxon>
        <taxon>Bacilli</taxon>
        <taxon>Bacillales</taxon>
        <taxon>Bacillaceae</taxon>
        <taxon>Peribacillus</taxon>
    </lineage>
</organism>
<evidence type="ECO:0000313" key="3">
    <source>
        <dbReference type="Proteomes" id="UP000214618"/>
    </source>
</evidence>
<dbReference type="GeneID" id="56475700"/>
<dbReference type="Gene3D" id="3.40.630.30">
    <property type="match status" value="1"/>
</dbReference>
<dbReference type="Pfam" id="PF00583">
    <property type="entry name" value="Acetyltransf_1"/>
    <property type="match status" value="1"/>
</dbReference>
<dbReference type="AlphaFoldDB" id="A0A223EMY6"/>
<dbReference type="GO" id="GO:0016747">
    <property type="term" value="F:acyltransferase activity, transferring groups other than amino-acyl groups"/>
    <property type="evidence" value="ECO:0007669"/>
    <property type="project" value="InterPro"/>
</dbReference>
<dbReference type="RefSeq" id="WP_063236572.1">
    <property type="nucleotide sequence ID" value="NZ_BCVO01000077.1"/>
</dbReference>
<dbReference type="CDD" id="cd04301">
    <property type="entry name" value="NAT_SF"/>
    <property type="match status" value="1"/>
</dbReference>
<dbReference type="Proteomes" id="UP000214618">
    <property type="component" value="Chromosome"/>
</dbReference>
<evidence type="ECO:0000313" key="2">
    <source>
        <dbReference type="EMBL" id="ASS96566.1"/>
    </source>
</evidence>
<dbReference type="PROSITE" id="PS51186">
    <property type="entry name" value="GNAT"/>
    <property type="match status" value="1"/>
</dbReference>
<dbReference type="OrthoDB" id="360261at2"/>
<evidence type="ECO:0000259" key="1">
    <source>
        <dbReference type="PROSITE" id="PS51186"/>
    </source>
</evidence>
<keyword evidence="2" id="KW-0808">Transferase</keyword>
<reference evidence="2 3" key="1">
    <citation type="submission" date="2016-10" db="EMBL/GenBank/DDBJ databases">
        <title>The whole genome sequencing and assembly of Bacillus simplex DSM 1321 strain.</title>
        <authorList>
            <person name="Park M.-K."/>
            <person name="Lee Y.-J."/>
            <person name="Yi H."/>
            <person name="Bahn Y.-S."/>
            <person name="Kim J.F."/>
            <person name="Lee D.-W."/>
        </authorList>
    </citation>
    <scope>NUCLEOTIDE SEQUENCE [LARGE SCALE GENOMIC DNA]</scope>
    <source>
        <strain evidence="2 3">DSM 1321</strain>
    </source>
</reference>
<dbReference type="SUPFAM" id="SSF55729">
    <property type="entry name" value="Acyl-CoA N-acyltransferases (Nat)"/>
    <property type="match status" value="1"/>
</dbReference>
<name>A0A223EMY6_9BACI</name>
<dbReference type="InterPro" id="IPR016181">
    <property type="entry name" value="Acyl_CoA_acyltransferase"/>
</dbReference>
<dbReference type="EMBL" id="CP017704">
    <property type="protein sequence ID" value="ASS96566.1"/>
    <property type="molecule type" value="Genomic_DNA"/>
</dbReference>
<sequence length="153" mass="18444">MKISQTRNFNLVAKLNKYVHDLHSNLYPKYFKEYNYENVKGVFKSLVHNESFIFLLLEDNEEALGYAWIEIREYPENALKKGYKSVYVHQISIVETKRNKGYGSSLMECIYEIAKDRGIDLIELDYWFENSVAKDFYKKQNFIKYREFVYKEL</sequence>
<protein>
    <submittedName>
        <fullName evidence="2">GNAT family N-acetyltransferase</fullName>
    </submittedName>
</protein>
<dbReference type="InterPro" id="IPR000182">
    <property type="entry name" value="GNAT_dom"/>
</dbReference>
<accession>A0A223EMY6</accession>
<gene>
    <name evidence="2" type="ORF">BS1321_23240</name>
</gene>